<dbReference type="AlphaFoldDB" id="A0A423DQS7"/>
<dbReference type="PROSITE" id="PS51257">
    <property type="entry name" value="PROKAR_LIPOPROTEIN"/>
    <property type="match status" value="1"/>
</dbReference>
<gene>
    <name evidence="2" type="ORF">BHU25_12855</name>
</gene>
<evidence type="ECO:0000313" key="3">
    <source>
        <dbReference type="Proteomes" id="UP000285286"/>
    </source>
</evidence>
<proteinExistence type="predicted"/>
<dbReference type="Proteomes" id="UP000285286">
    <property type="component" value="Unassembled WGS sequence"/>
</dbReference>
<reference evidence="2 3" key="1">
    <citation type="submission" date="2016-10" db="EMBL/GenBank/DDBJ databases">
        <title>Comparative genome analysis of multiple Pseudomonas spp. focuses on biocontrol and plant growth promoting traits.</title>
        <authorList>
            <person name="Tao X.-Y."/>
            <person name="Taylor C.G."/>
        </authorList>
    </citation>
    <scope>NUCLEOTIDE SEQUENCE [LARGE SCALE GENOMIC DNA]</scope>
    <source>
        <strain evidence="2 3">15D11</strain>
    </source>
</reference>
<sequence length="215" mass="23771">MSSTWRVVLLLTALLLAGCAGQDGARLPAGPWYLGFVAPTHMAVWIETADVLDIKDRGFRRVMGGNARMDFTFKPEDGWSTRTGVGSGKYVSGSDLPKLIYVRWQSLAEAQTYEVVIEIPEATRHSMLKPERAYCRLNDRVIDNYRTYVTIGLAPGGVAQTWLRGVCLERIKVTRTVGRIVPLGPDLGRSSVGYLPLEPESQAYIDAHGIPYGAW</sequence>
<evidence type="ECO:0000313" key="2">
    <source>
        <dbReference type="EMBL" id="ROL73914.1"/>
    </source>
</evidence>
<feature type="signal peptide" evidence="1">
    <location>
        <begin position="1"/>
        <end position="25"/>
    </location>
</feature>
<accession>A0A423DQS7</accession>
<comment type="caution">
    <text evidence="2">The sequence shown here is derived from an EMBL/GenBank/DDBJ whole genome shotgun (WGS) entry which is preliminary data.</text>
</comment>
<organism evidence="2 3">
    <name type="scientific">Pseudomonas vranovensis</name>
    <dbReference type="NCBI Taxonomy" id="321661"/>
    <lineage>
        <taxon>Bacteria</taxon>
        <taxon>Pseudomonadati</taxon>
        <taxon>Pseudomonadota</taxon>
        <taxon>Gammaproteobacteria</taxon>
        <taxon>Pseudomonadales</taxon>
        <taxon>Pseudomonadaceae</taxon>
        <taxon>Pseudomonas</taxon>
    </lineage>
</organism>
<name>A0A423DQS7_9PSED</name>
<evidence type="ECO:0008006" key="4">
    <source>
        <dbReference type="Google" id="ProtNLM"/>
    </source>
</evidence>
<protein>
    <recommendedName>
        <fullName evidence="4">DUF2931 domain-containing protein</fullName>
    </recommendedName>
</protein>
<dbReference type="RefSeq" id="WP_123566107.1">
    <property type="nucleotide sequence ID" value="NZ_MOAM01000021.1"/>
</dbReference>
<keyword evidence="3" id="KW-1185">Reference proteome</keyword>
<feature type="chain" id="PRO_5019131614" description="DUF2931 domain-containing protein" evidence="1">
    <location>
        <begin position="26"/>
        <end position="215"/>
    </location>
</feature>
<keyword evidence="1" id="KW-0732">Signal</keyword>
<dbReference type="EMBL" id="MOAM01000021">
    <property type="protein sequence ID" value="ROL73914.1"/>
    <property type="molecule type" value="Genomic_DNA"/>
</dbReference>
<evidence type="ECO:0000256" key="1">
    <source>
        <dbReference type="SAM" id="SignalP"/>
    </source>
</evidence>
<dbReference type="InterPro" id="IPR021326">
    <property type="entry name" value="DUF2931"/>
</dbReference>
<dbReference type="Pfam" id="PF11153">
    <property type="entry name" value="DUF2931"/>
    <property type="match status" value="1"/>
</dbReference>